<feature type="compositionally biased region" description="Polar residues" evidence="10">
    <location>
        <begin position="87"/>
        <end position="102"/>
    </location>
</feature>
<dbReference type="InterPro" id="IPR012910">
    <property type="entry name" value="Plug_dom"/>
</dbReference>
<comment type="subcellular location">
    <subcellularLocation>
        <location evidence="1 8">Cell outer membrane</location>
        <topology evidence="1 8">Multi-pass membrane protein</topology>
    </subcellularLocation>
</comment>
<dbReference type="AlphaFoldDB" id="A0A7W4WES0"/>
<keyword evidence="14" id="KW-0675">Receptor</keyword>
<evidence type="ECO:0000256" key="6">
    <source>
        <dbReference type="ARBA" id="ARBA00023136"/>
    </source>
</evidence>
<keyword evidence="3 8" id="KW-1134">Transmembrane beta strand</keyword>
<keyword evidence="15" id="KW-1185">Reference proteome</keyword>
<evidence type="ECO:0000256" key="1">
    <source>
        <dbReference type="ARBA" id="ARBA00004571"/>
    </source>
</evidence>
<dbReference type="Pfam" id="PF07715">
    <property type="entry name" value="Plug"/>
    <property type="match status" value="1"/>
</dbReference>
<accession>A0A7W4WES0</accession>
<keyword evidence="6 8" id="KW-0472">Membrane</keyword>
<dbReference type="SUPFAM" id="SSF56935">
    <property type="entry name" value="Porins"/>
    <property type="match status" value="1"/>
</dbReference>
<dbReference type="PROSITE" id="PS52016">
    <property type="entry name" value="TONB_DEPENDENT_REC_3"/>
    <property type="match status" value="1"/>
</dbReference>
<dbReference type="InterPro" id="IPR037066">
    <property type="entry name" value="Plug_dom_sf"/>
</dbReference>
<keyword evidence="2 8" id="KW-0813">Transport</keyword>
<gene>
    <name evidence="14" type="ORF">FHS09_003779</name>
</gene>
<evidence type="ECO:0000256" key="7">
    <source>
        <dbReference type="ARBA" id="ARBA00023237"/>
    </source>
</evidence>
<dbReference type="Proteomes" id="UP000535937">
    <property type="component" value="Unassembled WGS sequence"/>
</dbReference>
<dbReference type="RefSeq" id="WP_183462647.1">
    <property type="nucleotide sequence ID" value="NZ_JACHWZ010000021.1"/>
</dbReference>
<keyword evidence="11" id="KW-0732">Signal</keyword>
<dbReference type="InterPro" id="IPR039426">
    <property type="entry name" value="TonB-dep_rcpt-like"/>
</dbReference>
<feature type="region of interest" description="Disordered" evidence="10">
    <location>
        <begin position="82"/>
        <end position="102"/>
    </location>
</feature>
<feature type="chain" id="PRO_5031473437" evidence="11">
    <location>
        <begin position="24"/>
        <end position="873"/>
    </location>
</feature>
<keyword evidence="5 9" id="KW-0798">TonB box</keyword>
<keyword evidence="4 8" id="KW-0812">Transmembrane</keyword>
<evidence type="ECO:0000259" key="13">
    <source>
        <dbReference type="Pfam" id="PF07715"/>
    </source>
</evidence>
<evidence type="ECO:0000313" key="14">
    <source>
        <dbReference type="EMBL" id="MBB3062929.1"/>
    </source>
</evidence>
<evidence type="ECO:0000256" key="3">
    <source>
        <dbReference type="ARBA" id="ARBA00022452"/>
    </source>
</evidence>
<evidence type="ECO:0000256" key="11">
    <source>
        <dbReference type="SAM" id="SignalP"/>
    </source>
</evidence>
<keyword evidence="7 8" id="KW-0998">Cell outer membrane</keyword>
<proteinExistence type="inferred from homology"/>
<protein>
    <submittedName>
        <fullName evidence="14">Outer membrane receptor protein involved in Fe transport</fullName>
    </submittedName>
</protein>
<evidence type="ECO:0000259" key="12">
    <source>
        <dbReference type="Pfam" id="PF00593"/>
    </source>
</evidence>
<evidence type="ECO:0000256" key="9">
    <source>
        <dbReference type="RuleBase" id="RU003357"/>
    </source>
</evidence>
<dbReference type="InterPro" id="IPR036942">
    <property type="entry name" value="Beta-barrel_TonB_sf"/>
</dbReference>
<evidence type="ECO:0000256" key="10">
    <source>
        <dbReference type="SAM" id="MobiDB-lite"/>
    </source>
</evidence>
<name>A0A7W4WES0_9GAMM</name>
<dbReference type="EMBL" id="JACHWZ010000021">
    <property type="protein sequence ID" value="MBB3062929.1"/>
    <property type="molecule type" value="Genomic_DNA"/>
</dbReference>
<dbReference type="Pfam" id="PF00593">
    <property type="entry name" value="TonB_dep_Rec_b-barrel"/>
    <property type="match status" value="1"/>
</dbReference>
<evidence type="ECO:0000256" key="5">
    <source>
        <dbReference type="ARBA" id="ARBA00023077"/>
    </source>
</evidence>
<dbReference type="PANTHER" id="PTHR47234">
    <property type="match status" value="1"/>
</dbReference>
<feature type="signal peptide" evidence="11">
    <location>
        <begin position="1"/>
        <end position="23"/>
    </location>
</feature>
<evidence type="ECO:0000256" key="8">
    <source>
        <dbReference type="PROSITE-ProRule" id="PRU01360"/>
    </source>
</evidence>
<comment type="caution">
    <text evidence="14">The sequence shown here is derived from an EMBL/GenBank/DDBJ whole genome shotgun (WGS) entry which is preliminary data.</text>
</comment>
<feature type="domain" description="TonB-dependent receptor plug" evidence="13">
    <location>
        <begin position="52"/>
        <end position="171"/>
    </location>
</feature>
<feature type="domain" description="TonB-dependent receptor-like beta-barrel" evidence="12">
    <location>
        <begin position="339"/>
        <end position="833"/>
    </location>
</feature>
<dbReference type="Gene3D" id="2.170.130.10">
    <property type="entry name" value="TonB-dependent receptor, plug domain"/>
    <property type="match status" value="1"/>
</dbReference>
<dbReference type="InterPro" id="IPR000531">
    <property type="entry name" value="Beta-barrel_TonB"/>
</dbReference>
<dbReference type="PANTHER" id="PTHR47234:SF2">
    <property type="entry name" value="TONB-DEPENDENT RECEPTOR"/>
    <property type="match status" value="1"/>
</dbReference>
<evidence type="ECO:0000256" key="2">
    <source>
        <dbReference type="ARBA" id="ARBA00022448"/>
    </source>
</evidence>
<reference evidence="14 15" key="1">
    <citation type="submission" date="2020-08" db="EMBL/GenBank/DDBJ databases">
        <title>Genomic Encyclopedia of Type Strains, Phase III (KMG-III): the genomes of soil and plant-associated and newly described type strains.</title>
        <authorList>
            <person name="Whitman W."/>
        </authorList>
    </citation>
    <scope>NUCLEOTIDE SEQUENCE [LARGE SCALE GENOMIC DNA]</scope>
    <source>
        <strain evidence="14 15">CECT 8799</strain>
    </source>
</reference>
<dbReference type="GO" id="GO:0009279">
    <property type="term" value="C:cell outer membrane"/>
    <property type="evidence" value="ECO:0007669"/>
    <property type="project" value="UniProtKB-SubCell"/>
</dbReference>
<comment type="similarity">
    <text evidence="8 9">Belongs to the TonB-dependent receptor family.</text>
</comment>
<organism evidence="14 15">
    <name type="scientific">Microbulbifer rhizosphaerae</name>
    <dbReference type="NCBI Taxonomy" id="1562603"/>
    <lineage>
        <taxon>Bacteria</taxon>
        <taxon>Pseudomonadati</taxon>
        <taxon>Pseudomonadota</taxon>
        <taxon>Gammaproteobacteria</taxon>
        <taxon>Cellvibrionales</taxon>
        <taxon>Microbulbiferaceae</taxon>
        <taxon>Microbulbifer</taxon>
    </lineage>
</organism>
<dbReference type="Gene3D" id="2.40.170.20">
    <property type="entry name" value="TonB-dependent receptor, beta-barrel domain"/>
    <property type="match status" value="1"/>
</dbReference>
<dbReference type="CDD" id="cd01347">
    <property type="entry name" value="ligand_gated_channel"/>
    <property type="match status" value="1"/>
</dbReference>
<evidence type="ECO:0000256" key="4">
    <source>
        <dbReference type="ARBA" id="ARBA00022692"/>
    </source>
</evidence>
<evidence type="ECO:0000313" key="15">
    <source>
        <dbReference type="Proteomes" id="UP000535937"/>
    </source>
</evidence>
<sequence>MDKQIFHRRALVTAILTATAAAAAPNTLFAAEDTAIEEVAVVGSRIARNAEFETATPIQVMDREAIEKSGYTNLQQMFEKNPAAGNGTFSTRGNNQDSTANGASAVSLRGMGADATLVLVNGRRVAISAFAEGITTNFVDINTIPLAAVERVEVLKDGASAIYGSDAVAGVVNLVLRDDFEGAEISVDYGGADGYDEQSTSAIWGINGENSNLTLIFDHHKNSTLASVERRGLDTADQSSRGGMDFRSSRGYPGSFNVDGSIVPDPGCPAERNAGEVCVYDYGPWTLLTPEAERTGVLLLGKNQLSDSVEFFTEVAFQHNTSVAQGAPTPLDDSAGLTAPVDHPDNPFTGASEIDIFRYRTVDAGARQWDIETDNLRGVFGLRGNISDWDWEASVQRSRSESTQTGDRSQGWVRTDLLQQEIDAGRYNPFGGVQNPRSVIDAVTTSLVRQGKSQLTSVDFTINGELFDTANGAVAMAAGLERREEEASDIPDDQFQRGLIFGTESVSASASRDITSAFVEFAIPLPASLDLTLAGRYDDYSDFGTTTNPMVNLLWTASDMLSLRASWGTGFRAPSLAQIGLGPSQESIFFADSYGCAINDAYCASTDYNIVFAGNPDLEAEESESFNIGGVLKPIDGMQLSLDYWEITQEGKIDEVPFGYLYSQFCNDQNSTVCVRSAPLPGDSLGSLQSINSSFINIGEQNVSGVDLSLVYSGLQLAGGDLGLRLDYSYLREFERVELDSSGENFLTRDLAGEYEYPQHRWSTSADWAWDTFAFTAGLNYIGEFEDTPDIDFDGTLDYDTNSSRTVDAFVTLNLQARYTGFQNMVLSLGADNALDEEPPFAIGDGDSDLYGYVQSQHDPRGRFIYGKMVYSF</sequence>